<organism evidence="5 6">
    <name type="scientific">Pseudomonas syringae group genomosp. 3</name>
    <dbReference type="NCBI Taxonomy" id="251701"/>
    <lineage>
        <taxon>Bacteria</taxon>
        <taxon>Pseudomonadati</taxon>
        <taxon>Pseudomonadota</taxon>
        <taxon>Gammaproteobacteria</taxon>
        <taxon>Pseudomonadales</taxon>
        <taxon>Pseudomonadaceae</taxon>
        <taxon>Pseudomonas</taxon>
    </lineage>
</organism>
<dbReference type="InterPro" id="IPR036390">
    <property type="entry name" value="WH_DNA-bd_sf"/>
</dbReference>
<reference evidence="5 6" key="1">
    <citation type="submission" date="2016-10" db="EMBL/GenBank/DDBJ databases">
        <title>Comparative genomics of Pseudomonas syringae.</title>
        <authorList>
            <person name="Hulin M.T."/>
        </authorList>
    </citation>
    <scope>NUCLEOTIDE SEQUENCE [LARGE SCALE GENOMIC DNA]</scope>
    <source>
        <strain evidence="5 6">9643</strain>
    </source>
</reference>
<feature type="domain" description="HTH hxlR-type" evidence="4">
    <location>
        <begin position="19"/>
        <end position="119"/>
    </location>
</feature>
<dbReference type="SUPFAM" id="SSF46785">
    <property type="entry name" value="Winged helix' DNA-binding domain"/>
    <property type="match status" value="1"/>
</dbReference>
<gene>
    <name evidence="5" type="ORF">BKM07_03010</name>
</gene>
<evidence type="ECO:0000313" key="5">
    <source>
        <dbReference type="EMBL" id="POD73187.1"/>
    </source>
</evidence>
<evidence type="ECO:0000259" key="4">
    <source>
        <dbReference type="PROSITE" id="PS51118"/>
    </source>
</evidence>
<dbReference type="GO" id="GO:0003677">
    <property type="term" value="F:DNA binding"/>
    <property type="evidence" value="ECO:0007669"/>
    <property type="project" value="UniProtKB-KW"/>
</dbReference>
<keyword evidence="2" id="KW-0238">DNA-binding</keyword>
<comment type="caution">
    <text evidence="5">The sequence shown here is derived from an EMBL/GenBank/DDBJ whole genome shotgun (WGS) entry which is preliminary data.</text>
</comment>
<dbReference type="InterPro" id="IPR002577">
    <property type="entry name" value="HTH_HxlR"/>
</dbReference>
<dbReference type="Proteomes" id="UP000236998">
    <property type="component" value="Unassembled WGS sequence"/>
</dbReference>
<name>A0ABD6VIB1_9PSED</name>
<keyword evidence="3" id="KW-0804">Transcription</keyword>
<evidence type="ECO:0000313" key="6">
    <source>
        <dbReference type="Proteomes" id="UP000236998"/>
    </source>
</evidence>
<dbReference type="PROSITE" id="PS51118">
    <property type="entry name" value="HTH_HXLR"/>
    <property type="match status" value="1"/>
</dbReference>
<dbReference type="InterPro" id="IPR036388">
    <property type="entry name" value="WH-like_DNA-bd_sf"/>
</dbReference>
<protein>
    <recommendedName>
        <fullName evidence="4">HTH hxlR-type domain-containing protein</fullName>
    </recommendedName>
</protein>
<proteinExistence type="predicted"/>
<accession>A0ABD6VIB1</accession>
<evidence type="ECO:0000256" key="1">
    <source>
        <dbReference type="ARBA" id="ARBA00023015"/>
    </source>
</evidence>
<evidence type="ECO:0000256" key="3">
    <source>
        <dbReference type="ARBA" id="ARBA00023163"/>
    </source>
</evidence>
<sequence length="131" mass="14760">MKSVAVSVPSPTFSPGVRCPLEQYLAVMSGAWTPRIMWCLLQGNTYRFADIQRAVSGISPKVLTKKLRDLERENFVQRTVVNSSKTPHVEYTLTERGQTLESVFRAMEVVAMELFKPEPEKILELSPTSSL</sequence>
<keyword evidence="1" id="KW-0805">Transcription regulation</keyword>
<dbReference type="Pfam" id="PF01638">
    <property type="entry name" value="HxlR"/>
    <property type="match status" value="1"/>
</dbReference>
<dbReference type="AlphaFoldDB" id="A0ABD6VIB1"/>
<evidence type="ECO:0000256" key="2">
    <source>
        <dbReference type="ARBA" id="ARBA00023125"/>
    </source>
</evidence>
<dbReference type="Gene3D" id="1.10.10.10">
    <property type="entry name" value="Winged helix-like DNA-binding domain superfamily/Winged helix DNA-binding domain"/>
    <property type="match status" value="1"/>
</dbReference>
<dbReference type="PANTHER" id="PTHR33204">
    <property type="entry name" value="TRANSCRIPTIONAL REGULATOR, MARR FAMILY"/>
    <property type="match status" value="1"/>
</dbReference>
<dbReference type="EMBL" id="MLET01000001">
    <property type="protein sequence ID" value="POD73187.1"/>
    <property type="molecule type" value="Genomic_DNA"/>
</dbReference>